<organism evidence="8 9">
    <name type="scientific">Lentihominibacter faecis</name>
    <dbReference type="NCBI Taxonomy" id="2764712"/>
    <lineage>
        <taxon>Bacteria</taxon>
        <taxon>Bacillati</taxon>
        <taxon>Bacillota</taxon>
        <taxon>Clostridia</taxon>
        <taxon>Peptostreptococcales</taxon>
        <taxon>Anaerovoracaceae</taxon>
        <taxon>Lentihominibacter</taxon>
    </lineage>
</organism>
<evidence type="ECO:0000256" key="3">
    <source>
        <dbReference type="ARBA" id="ARBA00022475"/>
    </source>
</evidence>
<evidence type="ECO:0000256" key="2">
    <source>
        <dbReference type="ARBA" id="ARBA00010323"/>
    </source>
</evidence>
<evidence type="ECO:0000256" key="5">
    <source>
        <dbReference type="ARBA" id="ARBA00022989"/>
    </source>
</evidence>
<dbReference type="GO" id="GO:0005886">
    <property type="term" value="C:plasma membrane"/>
    <property type="evidence" value="ECO:0007669"/>
    <property type="project" value="UniProtKB-SubCell"/>
</dbReference>
<comment type="similarity">
    <text evidence="2">Belongs to the membrane-bound acyltransferase family.</text>
</comment>
<feature type="transmembrane region" description="Helical" evidence="7">
    <location>
        <begin position="135"/>
        <end position="158"/>
    </location>
</feature>
<keyword evidence="3" id="KW-1003">Cell membrane</keyword>
<keyword evidence="6 7" id="KW-0472">Membrane</keyword>
<dbReference type="EMBL" id="JACRWC010000007">
    <property type="protein sequence ID" value="MBC5998476.1"/>
    <property type="molecule type" value="Genomic_DNA"/>
</dbReference>
<dbReference type="Proteomes" id="UP000644115">
    <property type="component" value="Unassembled WGS sequence"/>
</dbReference>
<dbReference type="Pfam" id="PF03062">
    <property type="entry name" value="MBOAT"/>
    <property type="match status" value="1"/>
</dbReference>
<dbReference type="InterPro" id="IPR004299">
    <property type="entry name" value="MBOAT_fam"/>
</dbReference>
<dbReference type="GO" id="GO:0016746">
    <property type="term" value="F:acyltransferase activity"/>
    <property type="evidence" value="ECO:0007669"/>
    <property type="project" value="InterPro"/>
</dbReference>
<comment type="subcellular location">
    <subcellularLocation>
        <location evidence="1">Cell membrane</location>
        <topology evidence="1">Multi-pass membrane protein</topology>
    </subcellularLocation>
</comment>
<feature type="transmembrane region" description="Helical" evidence="7">
    <location>
        <begin position="341"/>
        <end position="362"/>
    </location>
</feature>
<dbReference type="InterPro" id="IPR051085">
    <property type="entry name" value="MB_O-acyltransferase"/>
</dbReference>
<evidence type="ECO:0000256" key="1">
    <source>
        <dbReference type="ARBA" id="ARBA00004651"/>
    </source>
</evidence>
<feature type="transmembrane region" description="Helical" evidence="7">
    <location>
        <begin position="6"/>
        <end position="22"/>
    </location>
</feature>
<keyword evidence="5 7" id="KW-1133">Transmembrane helix</keyword>
<accession>A0A923NAB9</accession>
<dbReference type="InterPro" id="IPR028362">
    <property type="entry name" value="AlgI"/>
</dbReference>
<evidence type="ECO:0000256" key="7">
    <source>
        <dbReference type="SAM" id="Phobius"/>
    </source>
</evidence>
<feature type="transmembrane region" description="Helical" evidence="7">
    <location>
        <begin position="55"/>
        <end position="75"/>
    </location>
</feature>
<reference evidence="8" key="1">
    <citation type="submission" date="2020-08" db="EMBL/GenBank/DDBJ databases">
        <authorList>
            <person name="Liu C."/>
            <person name="Sun Q."/>
        </authorList>
    </citation>
    <scope>NUCLEOTIDE SEQUENCE</scope>
    <source>
        <strain evidence="8">BX16</strain>
    </source>
</reference>
<evidence type="ECO:0000313" key="8">
    <source>
        <dbReference type="EMBL" id="MBC5998476.1"/>
    </source>
</evidence>
<sequence length="437" mass="49796">MSYTSITFICFLLVTGIAYFLVPRRVQWGVLLAASLGFYVLSCGPRTLLLVAACGILYGAGLLIGHLTDGFAARKKELAKEDRKALKKAVTRQKKFVVFCAVLLVLLMLLGTKYFNFFGAIGNDISAFFGMGAPIPVLKILMPLGISYYTLMGISYIVDVYRGTAKPEKNPLMLLLYLCYFPHIIEGPFDRYTRLTSQFRTPHPFDYDRMANGGIRLIWGLFKKFVIADRAGLIVNTIFADPGSYGGSVQFVAILLYTLQIYAEFSGCMDMVCGVSQMFGVDIAENFKRPFFAVSINDFWRRWHITLGEWLKDYIFYPVSLSSHFQKLNERLRRRIKSEHLTTLLPGAYALFFVWFANGMWHGASGKYIFYGLYYYVLMMLGQALRPLSAKILARLYIPRESRGYHAFEILRTGLIVCFGMMIFRADTLQQAWSMFQ</sequence>
<feature type="transmembrane region" description="Helical" evidence="7">
    <location>
        <begin position="96"/>
        <end position="115"/>
    </location>
</feature>
<dbReference type="InterPro" id="IPR024194">
    <property type="entry name" value="Ac/AlaTfrase_AlgI/DltB"/>
</dbReference>
<proteinExistence type="inferred from homology"/>
<keyword evidence="4 7" id="KW-0812">Transmembrane</keyword>
<evidence type="ECO:0000256" key="4">
    <source>
        <dbReference type="ARBA" id="ARBA00022692"/>
    </source>
</evidence>
<dbReference type="PIRSF" id="PIRSF500217">
    <property type="entry name" value="AlgI"/>
    <property type="match status" value="1"/>
</dbReference>
<evidence type="ECO:0000256" key="6">
    <source>
        <dbReference type="ARBA" id="ARBA00023136"/>
    </source>
</evidence>
<keyword evidence="9" id="KW-1185">Reference proteome</keyword>
<gene>
    <name evidence="8" type="ORF">H8876_00365</name>
</gene>
<dbReference type="RefSeq" id="WP_249286084.1">
    <property type="nucleotide sequence ID" value="NZ_JACRWC010000007.1"/>
</dbReference>
<dbReference type="AlphaFoldDB" id="A0A923NAB9"/>
<feature type="non-terminal residue" evidence="8">
    <location>
        <position position="437"/>
    </location>
</feature>
<dbReference type="PIRSF" id="PIRSF016636">
    <property type="entry name" value="AlgI_DltB"/>
    <property type="match status" value="1"/>
</dbReference>
<dbReference type="PANTHER" id="PTHR13285:SF18">
    <property type="entry name" value="PROTEIN-CYSTEINE N-PALMITOYLTRANSFERASE RASP"/>
    <property type="match status" value="1"/>
</dbReference>
<feature type="transmembrane region" description="Helical" evidence="7">
    <location>
        <begin position="368"/>
        <end position="385"/>
    </location>
</feature>
<dbReference type="GO" id="GO:0042121">
    <property type="term" value="P:alginic acid biosynthetic process"/>
    <property type="evidence" value="ECO:0007669"/>
    <property type="project" value="InterPro"/>
</dbReference>
<protein>
    <submittedName>
        <fullName evidence="8">MBOAT family protein</fullName>
    </submittedName>
</protein>
<feature type="transmembrane region" description="Helical" evidence="7">
    <location>
        <begin position="406"/>
        <end position="426"/>
    </location>
</feature>
<name>A0A923NAB9_9FIRM</name>
<evidence type="ECO:0000313" key="9">
    <source>
        <dbReference type="Proteomes" id="UP000644115"/>
    </source>
</evidence>
<dbReference type="PANTHER" id="PTHR13285">
    <property type="entry name" value="ACYLTRANSFERASE"/>
    <property type="match status" value="1"/>
</dbReference>
<comment type="caution">
    <text evidence="8">The sequence shown here is derived from an EMBL/GenBank/DDBJ whole genome shotgun (WGS) entry which is preliminary data.</text>
</comment>